<dbReference type="GO" id="GO:0009307">
    <property type="term" value="P:DNA restriction-modification system"/>
    <property type="evidence" value="ECO:0007669"/>
    <property type="project" value="InterPro"/>
</dbReference>
<accession>A0A0F9TYC6</accession>
<sequence>MNENPRPFLKWAGGKGQLLPRLLAELPSNFGDYHEPFLGGGALFFALCRQGRMAGRKIYLSDSNAELITTYKAIRDDVDGVIRRLEPLKYDEDKFYEVRAMNPAKLPPTGVAARMIYLNRTCFNGLYRVNKSGRFNTSWGWYTDPLICDEPNLRAVSAVLVGVDFRAGSFEATRSKAKAGDLVYLDPPYLPASATANFTSFTNLGFSIKDHEWLLQMFWDMAGIGAFILLSNSDNEWAREHYRLGSRIMEVRARRSINSKGTSRGKVKELLIASYPEDKQSALAL</sequence>
<evidence type="ECO:0000256" key="1">
    <source>
        <dbReference type="ARBA" id="ARBA00006594"/>
    </source>
</evidence>
<dbReference type="Gene3D" id="1.10.1020.10">
    <property type="entry name" value="Adenine-specific Methyltransferase, Domain 2"/>
    <property type="match status" value="1"/>
</dbReference>
<dbReference type="InterPro" id="IPR002052">
    <property type="entry name" value="DNA_methylase_N6_adenine_CS"/>
</dbReference>
<reference evidence="7" key="1">
    <citation type="journal article" date="2015" name="Nature">
        <title>Complex archaea that bridge the gap between prokaryotes and eukaryotes.</title>
        <authorList>
            <person name="Spang A."/>
            <person name="Saw J.H."/>
            <person name="Jorgensen S.L."/>
            <person name="Zaremba-Niedzwiedzka K."/>
            <person name="Martijn J."/>
            <person name="Lind A.E."/>
            <person name="van Eijk R."/>
            <person name="Schleper C."/>
            <person name="Guy L."/>
            <person name="Ettema T.J."/>
        </authorList>
    </citation>
    <scope>NUCLEOTIDE SEQUENCE</scope>
</reference>
<gene>
    <name evidence="7" type="ORF">LCGC14_0334750</name>
</gene>
<protein>
    <recommendedName>
        <fullName evidence="2">site-specific DNA-methyltransferase (adenine-specific)</fullName>
        <ecNumber evidence="2">2.1.1.72</ecNumber>
    </recommendedName>
</protein>
<dbReference type="InterPro" id="IPR029063">
    <property type="entry name" value="SAM-dependent_MTases_sf"/>
</dbReference>
<dbReference type="Pfam" id="PF02086">
    <property type="entry name" value="MethyltransfD12"/>
    <property type="match status" value="1"/>
</dbReference>
<dbReference type="Gene3D" id="3.40.50.150">
    <property type="entry name" value="Vaccinia Virus protein VP39"/>
    <property type="match status" value="1"/>
</dbReference>
<dbReference type="AlphaFoldDB" id="A0A0F9TYC6"/>
<dbReference type="SUPFAM" id="SSF53335">
    <property type="entry name" value="S-adenosyl-L-methionine-dependent methyltransferases"/>
    <property type="match status" value="1"/>
</dbReference>
<evidence type="ECO:0000256" key="2">
    <source>
        <dbReference type="ARBA" id="ARBA00011900"/>
    </source>
</evidence>
<proteinExistence type="inferred from homology"/>
<dbReference type="EC" id="2.1.1.72" evidence="2"/>
<dbReference type="EMBL" id="LAZR01000239">
    <property type="protein sequence ID" value="KKN79967.1"/>
    <property type="molecule type" value="Genomic_DNA"/>
</dbReference>
<keyword evidence="3" id="KW-0489">Methyltransferase</keyword>
<comment type="catalytic activity">
    <reaction evidence="6">
        <text>a 2'-deoxyadenosine in DNA + S-adenosyl-L-methionine = an N(6)-methyl-2'-deoxyadenosine in DNA + S-adenosyl-L-homocysteine + H(+)</text>
        <dbReference type="Rhea" id="RHEA:15197"/>
        <dbReference type="Rhea" id="RHEA-COMP:12418"/>
        <dbReference type="Rhea" id="RHEA-COMP:12419"/>
        <dbReference type="ChEBI" id="CHEBI:15378"/>
        <dbReference type="ChEBI" id="CHEBI:57856"/>
        <dbReference type="ChEBI" id="CHEBI:59789"/>
        <dbReference type="ChEBI" id="CHEBI:90615"/>
        <dbReference type="ChEBI" id="CHEBI:90616"/>
        <dbReference type="EC" id="2.1.1.72"/>
    </reaction>
</comment>
<dbReference type="GO" id="GO:0032259">
    <property type="term" value="P:methylation"/>
    <property type="evidence" value="ECO:0007669"/>
    <property type="project" value="UniProtKB-KW"/>
</dbReference>
<dbReference type="InterPro" id="IPR012263">
    <property type="entry name" value="M_m6A_EcoRV"/>
</dbReference>
<dbReference type="PANTHER" id="PTHR30481:SF3">
    <property type="entry name" value="DNA ADENINE METHYLASE"/>
    <property type="match status" value="1"/>
</dbReference>
<dbReference type="InterPro" id="IPR023095">
    <property type="entry name" value="Ade_MeTrfase_dom_2"/>
</dbReference>
<dbReference type="GO" id="GO:0009007">
    <property type="term" value="F:site-specific DNA-methyltransferase (adenine-specific) activity"/>
    <property type="evidence" value="ECO:0007669"/>
    <property type="project" value="UniProtKB-EC"/>
</dbReference>
<evidence type="ECO:0000256" key="5">
    <source>
        <dbReference type="ARBA" id="ARBA00022691"/>
    </source>
</evidence>
<name>A0A0F9TYC6_9ZZZZ</name>
<comment type="caution">
    <text evidence="7">The sequence shown here is derived from an EMBL/GenBank/DDBJ whole genome shotgun (WGS) entry which is preliminary data.</text>
</comment>
<evidence type="ECO:0000256" key="3">
    <source>
        <dbReference type="ARBA" id="ARBA00022603"/>
    </source>
</evidence>
<evidence type="ECO:0000256" key="6">
    <source>
        <dbReference type="ARBA" id="ARBA00047942"/>
    </source>
</evidence>
<dbReference type="PANTHER" id="PTHR30481">
    <property type="entry name" value="DNA ADENINE METHYLASE"/>
    <property type="match status" value="1"/>
</dbReference>
<evidence type="ECO:0000256" key="4">
    <source>
        <dbReference type="ARBA" id="ARBA00022679"/>
    </source>
</evidence>
<dbReference type="GO" id="GO:0043565">
    <property type="term" value="F:sequence-specific DNA binding"/>
    <property type="evidence" value="ECO:0007669"/>
    <property type="project" value="TreeGrafter"/>
</dbReference>
<dbReference type="InterPro" id="IPR012327">
    <property type="entry name" value="MeTrfase_D12"/>
</dbReference>
<keyword evidence="5" id="KW-0949">S-adenosyl-L-methionine</keyword>
<keyword evidence="4" id="KW-0808">Transferase</keyword>
<dbReference type="GO" id="GO:1904047">
    <property type="term" value="F:S-adenosyl-L-methionine binding"/>
    <property type="evidence" value="ECO:0007669"/>
    <property type="project" value="TreeGrafter"/>
</dbReference>
<dbReference type="PROSITE" id="PS00092">
    <property type="entry name" value="N6_MTASE"/>
    <property type="match status" value="1"/>
</dbReference>
<dbReference type="PIRSF" id="PIRSF000398">
    <property type="entry name" value="M_m6A_EcoRV"/>
    <property type="match status" value="1"/>
</dbReference>
<organism evidence="7">
    <name type="scientific">marine sediment metagenome</name>
    <dbReference type="NCBI Taxonomy" id="412755"/>
    <lineage>
        <taxon>unclassified sequences</taxon>
        <taxon>metagenomes</taxon>
        <taxon>ecological metagenomes</taxon>
    </lineage>
</organism>
<comment type="similarity">
    <text evidence="1">Belongs to the N(4)/N(6)-methyltransferase family.</text>
</comment>
<evidence type="ECO:0000313" key="7">
    <source>
        <dbReference type="EMBL" id="KKN79967.1"/>
    </source>
</evidence>
<dbReference type="GO" id="GO:0006298">
    <property type="term" value="P:mismatch repair"/>
    <property type="evidence" value="ECO:0007669"/>
    <property type="project" value="TreeGrafter"/>
</dbReference>
<dbReference type="PRINTS" id="PR00505">
    <property type="entry name" value="D12N6MTFRASE"/>
</dbReference>
<dbReference type="NCBIfam" id="TIGR00571">
    <property type="entry name" value="dam"/>
    <property type="match status" value="1"/>
</dbReference>